<keyword evidence="4" id="KW-0255">Endonuclease</keyword>
<name>A0A8T0H881_CERPU</name>
<keyword evidence="9" id="KW-1185">Reference proteome</keyword>
<dbReference type="InterPro" id="IPR036890">
    <property type="entry name" value="HATPase_C_sf"/>
</dbReference>
<gene>
    <name evidence="8" type="ORF">KC19_7G073000</name>
</gene>
<dbReference type="EMBL" id="CM026428">
    <property type="protein sequence ID" value="KAG0566564.1"/>
    <property type="molecule type" value="Genomic_DNA"/>
</dbReference>
<dbReference type="GO" id="GO:0005634">
    <property type="term" value="C:nucleus"/>
    <property type="evidence" value="ECO:0007669"/>
    <property type="project" value="UniProtKB-SubCell"/>
</dbReference>
<evidence type="ECO:0000256" key="1">
    <source>
        <dbReference type="ARBA" id="ARBA00004123"/>
    </source>
</evidence>
<evidence type="ECO:0000256" key="5">
    <source>
        <dbReference type="ARBA" id="ARBA00023054"/>
    </source>
</evidence>
<dbReference type="InterPro" id="IPR045261">
    <property type="entry name" value="MORC_ATPase"/>
</dbReference>
<dbReference type="GO" id="GO:0004519">
    <property type="term" value="F:endonuclease activity"/>
    <property type="evidence" value="ECO:0007669"/>
    <property type="project" value="UniProtKB-KW"/>
</dbReference>
<accession>A0A8T0H881</accession>
<proteinExistence type="inferred from homology"/>
<reference evidence="8" key="1">
    <citation type="submission" date="2020-06" db="EMBL/GenBank/DDBJ databases">
        <title>WGS assembly of Ceratodon purpureus strain R40.</title>
        <authorList>
            <person name="Carey S.B."/>
            <person name="Jenkins J."/>
            <person name="Shu S."/>
            <person name="Lovell J.T."/>
            <person name="Sreedasyam A."/>
            <person name="Maumus F."/>
            <person name="Tiley G.P."/>
            <person name="Fernandez-Pozo N."/>
            <person name="Barry K."/>
            <person name="Chen C."/>
            <person name="Wang M."/>
            <person name="Lipzen A."/>
            <person name="Daum C."/>
            <person name="Saski C.A."/>
            <person name="Payton A.C."/>
            <person name="Mcbreen J.C."/>
            <person name="Conrad R.E."/>
            <person name="Kollar L.M."/>
            <person name="Olsson S."/>
            <person name="Huttunen S."/>
            <person name="Landis J.B."/>
            <person name="Wickett N.J."/>
            <person name="Johnson M.G."/>
            <person name="Rensing S.A."/>
            <person name="Grimwood J."/>
            <person name="Schmutz J."/>
            <person name="Mcdaniel S.F."/>
        </authorList>
    </citation>
    <scope>NUCLEOTIDE SEQUENCE</scope>
    <source>
        <strain evidence="8">R40</strain>
    </source>
</reference>
<comment type="caution">
    <text evidence="8">The sequence shown here is derived from an EMBL/GenBank/DDBJ whole genome shotgun (WGS) entry which is preliminary data.</text>
</comment>
<dbReference type="GO" id="GO:0016887">
    <property type="term" value="F:ATP hydrolysis activity"/>
    <property type="evidence" value="ECO:0007669"/>
    <property type="project" value="InterPro"/>
</dbReference>
<feature type="domain" description="Morc S5" evidence="7">
    <location>
        <begin position="222"/>
        <end position="364"/>
    </location>
</feature>
<dbReference type="PANTHER" id="PTHR23336">
    <property type="entry name" value="ZINC FINGER CW-TYPE COILED-COIL DOMAIN PROTEIN 3"/>
    <property type="match status" value="1"/>
</dbReference>
<dbReference type="Gene3D" id="3.30.565.10">
    <property type="entry name" value="Histidine kinase-like ATPase, C-terminal domain"/>
    <property type="match status" value="1"/>
</dbReference>
<keyword evidence="4" id="KW-0378">Hydrolase</keyword>
<keyword evidence="3" id="KW-0540">Nuclease</keyword>
<keyword evidence="6" id="KW-0539">Nucleus</keyword>
<evidence type="ECO:0000256" key="3">
    <source>
        <dbReference type="ARBA" id="ARBA00022722"/>
    </source>
</evidence>
<comment type="subcellular location">
    <subcellularLocation>
        <location evidence="1">Nucleus</location>
    </subcellularLocation>
</comment>
<evidence type="ECO:0000256" key="6">
    <source>
        <dbReference type="ARBA" id="ARBA00023242"/>
    </source>
</evidence>
<keyword evidence="5" id="KW-0175">Coiled coil</keyword>
<dbReference type="Proteomes" id="UP000822688">
    <property type="component" value="Chromosome 7"/>
</dbReference>
<dbReference type="PANTHER" id="PTHR23336:SF80">
    <property type="entry name" value="PROTEIN MICRORCHIDIA 7-LIKE"/>
    <property type="match status" value="1"/>
</dbReference>
<evidence type="ECO:0000256" key="2">
    <source>
        <dbReference type="ARBA" id="ARBA00007845"/>
    </source>
</evidence>
<evidence type="ECO:0000256" key="4">
    <source>
        <dbReference type="ARBA" id="ARBA00022759"/>
    </source>
</evidence>
<sequence>MDEVKKGATFVAVDMVKNPIDNSPMLYLEDNGGGMSPETIRDCMSLGFSNKTKAGNTIGQYGNGFKTSTMRLGADVVVFSRSPATEQRSATQSIGLLSFTFLRDSGYEDIMVPVVDYELKDGNFWTPLYKSNAEKWAKNLNTIAAWCPFSSERALFSQFDNMKERGTKIIIYNLWEDEQGKVELDFDFDPLDIRCRTDQATEDVLEKAESHPYSKHSLLYKYSLRSYAAILYFRHPPGFRIILRGQDVPHHNLEDDLMNPKYHTYKPQGFEGSGDVKMVANVAMGFVKDAYAHLAVQGFNVYHKNRLIKPFWRVWNTAGSDGRGIVGVLEANFVEPAHDKQSFERTNVLARLELRLQQMQKQYWSENCHLVGYVNKKLNRKHRKEAEAAAMAEIIATGGQVERNRFVKQEPLQPRLSVPGFPISTPTVDIASPPVNDMGFQMVYRLSPNTPARPPGFDLGFELPVDRSGPATPEVSTPHQRFQWQGVEADTRESPGESSRSREINYPTMFETPMRVGPGADPATLKEILASVTNSGTELYRLDISKELEDNSLVRARWEKIEKNSGRCMSYEVERTRRLQAQILDVQQETASLSRQFELGRRECDQIRQTIAEERRLHEIEDERNRKSLKEATLRARELEAENNRLRMMDQN</sequence>
<dbReference type="InterPro" id="IPR041006">
    <property type="entry name" value="Morc_S5"/>
</dbReference>
<comment type="similarity">
    <text evidence="2">Belongs to the MORC ATPase protein family.</text>
</comment>
<organism evidence="8 9">
    <name type="scientific">Ceratodon purpureus</name>
    <name type="common">Fire moss</name>
    <name type="synonym">Dicranum purpureum</name>
    <dbReference type="NCBI Taxonomy" id="3225"/>
    <lineage>
        <taxon>Eukaryota</taxon>
        <taxon>Viridiplantae</taxon>
        <taxon>Streptophyta</taxon>
        <taxon>Embryophyta</taxon>
        <taxon>Bryophyta</taxon>
        <taxon>Bryophytina</taxon>
        <taxon>Bryopsida</taxon>
        <taxon>Dicranidae</taxon>
        <taxon>Pseudoditrichales</taxon>
        <taxon>Ditrichaceae</taxon>
        <taxon>Ceratodon</taxon>
    </lineage>
</organism>
<evidence type="ECO:0000313" key="9">
    <source>
        <dbReference type="Proteomes" id="UP000822688"/>
    </source>
</evidence>
<dbReference type="Pfam" id="PF13589">
    <property type="entry name" value="HATPase_c_3"/>
    <property type="match status" value="1"/>
</dbReference>
<evidence type="ECO:0000313" key="8">
    <source>
        <dbReference type="EMBL" id="KAG0566564.1"/>
    </source>
</evidence>
<protein>
    <recommendedName>
        <fullName evidence="7">Morc S5 domain-containing protein</fullName>
    </recommendedName>
</protein>
<dbReference type="GO" id="GO:0031349">
    <property type="term" value="P:positive regulation of defense response"/>
    <property type="evidence" value="ECO:0007669"/>
    <property type="project" value="UniProtKB-ARBA"/>
</dbReference>
<dbReference type="SUPFAM" id="SSF55874">
    <property type="entry name" value="ATPase domain of HSP90 chaperone/DNA topoisomerase II/histidine kinase"/>
    <property type="match status" value="1"/>
</dbReference>
<dbReference type="AlphaFoldDB" id="A0A8T0H881"/>
<dbReference type="Pfam" id="PF17942">
    <property type="entry name" value="Morc6_S5"/>
    <property type="match status" value="1"/>
</dbReference>
<evidence type="ECO:0000259" key="7">
    <source>
        <dbReference type="Pfam" id="PF17942"/>
    </source>
</evidence>